<evidence type="ECO:0000313" key="2">
    <source>
        <dbReference type="WBParaSite" id="JU765_v2.g20038.t1"/>
    </source>
</evidence>
<dbReference type="WBParaSite" id="JU765_v2.g20038.t1">
    <property type="protein sequence ID" value="JU765_v2.g20038.t1"/>
    <property type="gene ID" value="JU765_v2.g20038"/>
</dbReference>
<name>A0AC34QWU5_9BILA</name>
<evidence type="ECO:0000313" key="1">
    <source>
        <dbReference type="Proteomes" id="UP000887576"/>
    </source>
</evidence>
<reference evidence="2" key="1">
    <citation type="submission" date="2022-11" db="UniProtKB">
        <authorList>
            <consortium name="WormBaseParasite"/>
        </authorList>
    </citation>
    <scope>IDENTIFICATION</scope>
</reference>
<dbReference type="Proteomes" id="UP000887576">
    <property type="component" value="Unplaced"/>
</dbReference>
<protein>
    <submittedName>
        <fullName evidence="2">Uncharacterized protein</fullName>
    </submittedName>
</protein>
<proteinExistence type="predicted"/>
<accession>A0AC34QWU5</accession>
<sequence length="374" mass="40640">MLRFCLILVFGFGLTAAANVALNADAKEILTVSKDLVTKTHVAKAIKLLASSSDDWYNIIKSLAPIQPAAYKCFFTNGRDLSKQLQAGAITEKQVPTLLMAKCGRFMSQIVQIQNATASALAPWCTTLQAGAITEKQVPTLLMAKCGRFMSQIVQIQNATASALAPWCKTVRTMYQNLPDSAKNTLKMIEQLGNDTKTNPELKNNKTAVCARVHDILQSIHSYSDADRNQIALAIPQSAHVILPNGTCYANFSKYLDMADSRCTGNLTDAEKQQMAAYSASYHLHVREQLVPFLENLTMKLEAAQVSDKVSNDPVINNLANKIATAIVDDFNKQIKTNDFKTKLNKAIEKSNQLKASAATLQASASAAPVPASA</sequence>
<organism evidence="1 2">
    <name type="scientific">Panagrolaimus sp. JU765</name>
    <dbReference type="NCBI Taxonomy" id="591449"/>
    <lineage>
        <taxon>Eukaryota</taxon>
        <taxon>Metazoa</taxon>
        <taxon>Ecdysozoa</taxon>
        <taxon>Nematoda</taxon>
        <taxon>Chromadorea</taxon>
        <taxon>Rhabditida</taxon>
        <taxon>Tylenchina</taxon>
        <taxon>Panagrolaimomorpha</taxon>
        <taxon>Panagrolaimoidea</taxon>
        <taxon>Panagrolaimidae</taxon>
        <taxon>Panagrolaimus</taxon>
    </lineage>
</organism>